<dbReference type="SUPFAM" id="SSF46689">
    <property type="entry name" value="Homeodomain-like"/>
    <property type="match status" value="1"/>
</dbReference>
<evidence type="ECO:0000256" key="5">
    <source>
        <dbReference type="ARBA" id="ARBA00023125"/>
    </source>
</evidence>
<evidence type="ECO:0000259" key="11">
    <source>
        <dbReference type="PROSITE" id="PS50109"/>
    </source>
</evidence>
<dbReference type="InterPro" id="IPR028082">
    <property type="entry name" value="Peripla_BP_I"/>
</dbReference>
<keyword evidence="8" id="KW-0472">Membrane</keyword>
<evidence type="ECO:0000256" key="7">
    <source>
        <dbReference type="PROSITE-ProRule" id="PRU00169"/>
    </source>
</evidence>
<reference evidence="13 14" key="1">
    <citation type="submission" date="2019-03" db="EMBL/GenBank/DDBJ databases">
        <title>Genomic Encyclopedia of Type Strains, Phase III (KMG-III): the genomes of soil and plant-associated and newly described type strains.</title>
        <authorList>
            <person name="Whitman W."/>
        </authorList>
    </citation>
    <scope>NUCLEOTIDE SEQUENCE [LARGE SCALE GENOMIC DNA]</scope>
    <source>
        <strain evidence="13 14">CECT 8455</strain>
    </source>
</reference>
<dbReference type="Gene3D" id="3.40.50.2300">
    <property type="match status" value="3"/>
</dbReference>
<dbReference type="SUPFAM" id="SSF52172">
    <property type="entry name" value="CheY-like"/>
    <property type="match status" value="1"/>
</dbReference>
<evidence type="ECO:0000259" key="10">
    <source>
        <dbReference type="PROSITE" id="PS01124"/>
    </source>
</evidence>
<keyword evidence="8" id="KW-1133">Transmembrane helix</keyword>
<name>A0A4R7D9T8_9FLAO</name>
<comment type="caution">
    <text evidence="13">The sequence shown here is derived from an EMBL/GenBank/DDBJ whole genome shotgun (WGS) entry which is preliminary data.</text>
</comment>
<feature type="chain" id="PRO_5020241359" description="histidine kinase" evidence="9">
    <location>
        <begin position="23"/>
        <end position="917"/>
    </location>
</feature>
<dbReference type="Pfam" id="PF13407">
    <property type="entry name" value="Peripla_BP_4"/>
    <property type="match status" value="1"/>
</dbReference>
<dbReference type="PANTHER" id="PTHR43547">
    <property type="entry name" value="TWO-COMPONENT HISTIDINE KINASE"/>
    <property type="match status" value="1"/>
</dbReference>
<dbReference type="PROSITE" id="PS51257">
    <property type="entry name" value="PROKAR_LIPOPROTEIN"/>
    <property type="match status" value="1"/>
</dbReference>
<dbReference type="InterPro" id="IPR036890">
    <property type="entry name" value="HATPase_C_sf"/>
</dbReference>
<dbReference type="SMART" id="SM00448">
    <property type="entry name" value="REC"/>
    <property type="match status" value="1"/>
</dbReference>
<dbReference type="OrthoDB" id="358279at2"/>
<dbReference type="SMART" id="SM00342">
    <property type="entry name" value="HTH_ARAC"/>
    <property type="match status" value="1"/>
</dbReference>
<dbReference type="PROSITE" id="PS50109">
    <property type="entry name" value="HIS_KIN"/>
    <property type="match status" value="1"/>
</dbReference>
<feature type="signal peptide" evidence="9">
    <location>
        <begin position="1"/>
        <end position="22"/>
    </location>
</feature>
<keyword evidence="4" id="KW-0805">Transcription regulation</keyword>
<accession>A0A4R7D9T8</accession>
<dbReference type="CDD" id="cd06308">
    <property type="entry name" value="PBP1_sensor_kinase-like"/>
    <property type="match status" value="1"/>
</dbReference>
<comment type="catalytic activity">
    <reaction evidence="1">
        <text>ATP + protein L-histidine = ADP + protein N-phospho-L-histidine.</text>
        <dbReference type="EC" id="2.7.13.3"/>
    </reaction>
</comment>
<dbReference type="PROSITE" id="PS50110">
    <property type="entry name" value="RESPONSE_REGULATORY"/>
    <property type="match status" value="1"/>
</dbReference>
<dbReference type="SMART" id="SM00387">
    <property type="entry name" value="HATPase_c"/>
    <property type="match status" value="1"/>
</dbReference>
<sequence>MFPKKYALFLITILSLSLFVSCERETSGEKIRVGFSQAMSNDDWRRSMNNSMLLQASLNPNVELIIRDANYDVEKQIDQLEELIKDSLDIIIVSPIQSKPITSVVEKALELGIPVLVVDRKTEDQKYTAYLGADNIEVGRNAAKEIISSNSNDTIRIVEIKGLSGSSPAEERSIGFNQIINKYNNANVVANIEGDWEKESIQKKLKVILSDNANINYVFAHNDRMALGAWEVARDLGQEKKINIIGVDGLTGFNGGIQAVEDSKLTATVLYPTGGAEAIKLALRILNKESVPKNNILSTTIINEVNAEIMKNQFDRINEQQGNIQQQITEISDLEERYYAQSNFLKIAMTLSTIILALALYSIYSIFAIRKKNRLLELTNSKITIQRNQIEKIAEEVKLSNEAKFNFFTGLSHEFKTPLTLIISAIESINILAKNKGINMMNEVELVHNNSNRLLRLINQLLDFRKLEERKFTLKASKTNLFKFSQNIINDFEREANKRNINFKLSSNNKALELFIDRNLMDKVYFNLLSNAFKFTPDNGNIDVYIEDDEVKNTINICFKDSGIGIPEKDMDQVFKAFFKGSNNRKNSSGIGLHLSKEFIELHKGSIRVKSVHGSEFIVTLYKGHAHFDDNEIITEQDLVDTSVIDFTSEHLVDDNYLIQAPLNETEKYSILIIEDNPDLSVFLRNKLQLEYDIYISDGTDAIEKALDTIPDIIISDVNLPDKNGFEICEILKKDLRTSHIPTVILTALGDQESYLKGLESGADLYLTKPFSYSILVQSVKSLLYNREKLRFYYTSNLHKITDKDGFGNLEQEFMNKLNNIIQNNLDKSDFSVENLAEELNISRVQLYRKIKAMMGINISDYIGNIRLEKAKALIENSSLSISEIAYAVGFSSPNYFSTTFKNSFGISPGAFRKSIS</sequence>
<dbReference type="InterPro" id="IPR020449">
    <property type="entry name" value="Tscrpt_reg_AraC-type_HTH"/>
</dbReference>
<feature type="transmembrane region" description="Helical" evidence="8">
    <location>
        <begin position="347"/>
        <end position="369"/>
    </location>
</feature>
<dbReference type="AlphaFoldDB" id="A0A4R7D9T8"/>
<gene>
    <name evidence="13" type="ORF">DFQ03_1282</name>
</gene>
<dbReference type="SMART" id="SM00388">
    <property type="entry name" value="HisKA"/>
    <property type="match status" value="1"/>
</dbReference>
<feature type="domain" description="HTH araC/xylS-type" evidence="10">
    <location>
        <begin position="816"/>
        <end position="915"/>
    </location>
</feature>
<dbReference type="InterPro" id="IPR011006">
    <property type="entry name" value="CheY-like_superfamily"/>
</dbReference>
<evidence type="ECO:0000256" key="3">
    <source>
        <dbReference type="ARBA" id="ARBA00022553"/>
    </source>
</evidence>
<keyword evidence="3 7" id="KW-0597">Phosphoprotein</keyword>
<proteinExistence type="predicted"/>
<dbReference type="Gene3D" id="3.30.565.10">
    <property type="entry name" value="Histidine kinase-like ATPase, C-terminal domain"/>
    <property type="match status" value="1"/>
</dbReference>
<evidence type="ECO:0000313" key="13">
    <source>
        <dbReference type="EMBL" id="TDS16795.1"/>
    </source>
</evidence>
<dbReference type="Gene3D" id="1.10.10.60">
    <property type="entry name" value="Homeodomain-like"/>
    <property type="match status" value="2"/>
</dbReference>
<dbReference type="Pfam" id="PF02518">
    <property type="entry name" value="HATPase_c"/>
    <property type="match status" value="1"/>
</dbReference>
<keyword evidence="8" id="KW-0812">Transmembrane</keyword>
<feature type="domain" description="Response regulatory" evidence="12">
    <location>
        <begin position="670"/>
        <end position="784"/>
    </location>
</feature>
<dbReference type="EMBL" id="SNZW01000013">
    <property type="protein sequence ID" value="TDS16795.1"/>
    <property type="molecule type" value="Genomic_DNA"/>
</dbReference>
<dbReference type="InterPro" id="IPR009057">
    <property type="entry name" value="Homeodomain-like_sf"/>
</dbReference>
<dbReference type="EC" id="2.7.13.3" evidence="2"/>
<dbReference type="InterPro" id="IPR001789">
    <property type="entry name" value="Sig_transdc_resp-reg_receiver"/>
</dbReference>
<dbReference type="InterPro" id="IPR018060">
    <property type="entry name" value="HTH_AraC"/>
</dbReference>
<dbReference type="GO" id="GO:0000155">
    <property type="term" value="F:phosphorelay sensor kinase activity"/>
    <property type="evidence" value="ECO:0007669"/>
    <property type="project" value="InterPro"/>
</dbReference>
<keyword evidence="14" id="KW-1185">Reference proteome</keyword>
<keyword evidence="5" id="KW-0238">DNA-binding</keyword>
<keyword evidence="6" id="KW-0804">Transcription</keyword>
<dbReference type="Proteomes" id="UP000295274">
    <property type="component" value="Unassembled WGS sequence"/>
</dbReference>
<evidence type="ECO:0000256" key="9">
    <source>
        <dbReference type="SAM" id="SignalP"/>
    </source>
</evidence>
<organism evidence="13 14">
    <name type="scientific">Maribacter caenipelagi</name>
    <dbReference type="NCBI Taxonomy" id="1447781"/>
    <lineage>
        <taxon>Bacteria</taxon>
        <taxon>Pseudomonadati</taxon>
        <taxon>Bacteroidota</taxon>
        <taxon>Flavobacteriia</taxon>
        <taxon>Flavobacteriales</taxon>
        <taxon>Flavobacteriaceae</taxon>
        <taxon>Maribacter</taxon>
    </lineage>
</organism>
<dbReference type="RefSeq" id="WP_133672299.1">
    <property type="nucleotide sequence ID" value="NZ_SNZW01000013.1"/>
</dbReference>
<evidence type="ECO:0000256" key="2">
    <source>
        <dbReference type="ARBA" id="ARBA00012438"/>
    </source>
</evidence>
<dbReference type="PROSITE" id="PS01124">
    <property type="entry name" value="HTH_ARAC_FAMILY_2"/>
    <property type="match status" value="1"/>
</dbReference>
<keyword evidence="9" id="KW-0732">Signal</keyword>
<dbReference type="InterPro" id="IPR025997">
    <property type="entry name" value="SBP_2_dom"/>
</dbReference>
<dbReference type="PRINTS" id="PR00032">
    <property type="entry name" value="HTHARAC"/>
</dbReference>
<evidence type="ECO:0000313" key="14">
    <source>
        <dbReference type="Proteomes" id="UP000295274"/>
    </source>
</evidence>
<dbReference type="CDD" id="cd00082">
    <property type="entry name" value="HisKA"/>
    <property type="match status" value="1"/>
</dbReference>
<dbReference type="InterPro" id="IPR018062">
    <property type="entry name" value="HTH_AraC-typ_CS"/>
</dbReference>
<dbReference type="SUPFAM" id="SSF53822">
    <property type="entry name" value="Periplasmic binding protein-like I"/>
    <property type="match status" value="1"/>
</dbReference>
<dbReference type="PANTHER" id="PTHR43547:SF2">
    <property type="entry name" value="HYBRID SIGNAL TRANSDUCTION HISTIDINE KINASE C"/>
    <property type="match status" value="1"/>
</dbReference>
<dbReference type="GO" id="GO:0043565">
    <property type="term" value="F:sequence-specific DNA binding"/>
    <property type="evidence" value="ECO:0007669"/>
    <property type="project" value="InterPro"/>
</dbReference>
<evidence type="ECO:0000256" key="1">
    <source>
        <dbReference type="ARBA" id="ARBA00000085"/>
    </source>
</evidence>
<dbReference type="InterPro" id="IPR036097">
    <property type="entry name" value="HisK_dim/P_sf"/>
</dbReference>
<dbReference type="Pfam" id="PF00512">
    <property type="entry name" value="HisKA"/>
    <property type="match status" value="1"/>
</dbReference>
<evidence type="ECO:0000256" key="8">
    <source>
        <dbReference type="SAM" id="Phobius"/>
    </source>
</evidence>
<evidence type="ECO:0000256" key="4">
    <source>
        <dbReference type="ARBA" id="ARBA00023015"/>
    </source>
</evidence>
<evidence type="ECO:0000259" key="12">
    <source>
        <dbReference type="PROSITE" id="PS50110"/>
    </source>
</evidence>
<feature type="domain" description="Histidine kinase" evidence="11">
    <location>
        <begin position="410"/>
        <end position="625"/>
    </location>
</feature>
<evidence type="ECO:0000256" key="6">
    <source>
        <dbReference type="ARBA" id="ARBA00023163"/>
    </source>
</evidence>
<dbReference type="GO" id="GO:0003700">
    <property type="term" value="F:DNA-binding transcription factor activity"/>
    <property type="evidence" value="ECO:0007669"/>
    <property type="project" value="InterPro"/>
</dbReference>
<dbReference type="PROSITE" id="PS00041">
    <property type="entry name" value="HTH_ARAC_FAMILY_1"/>
    <property type="match status" value="1"/>
</dbReference>
<dbReference type="Pfam" id="PF00072">
    <property type="entry name" value="Response_reg"/>
    <property type="match status" value="1"/>
</dbReference>
<dbReference type="InterPro" id="IPR005467">
    <property type="entry name" value="His_kinase_dom"/>
</dbReference>
<dbReference type="InterPro" id="IPR003594">
    <property type="entry name" value="HATPase_dom"/>
</dbReference>
<protein>
    <recommendedName>
        <fullName evidence="2">histidine kinase</fullName>
        <ecNumber evidence="2">2.7.13.3</ecNumber>
    </recommendedName>
</protein>
<dbReference type="Gene3D" id="1.10.287.130">
    <property type="match status" value="1"/>
</dbReference>
<feature type="modified residue" description="4-aspartylphosphate" evidence="7">
    <location>
        <position position="717"/>
    </location>
</feature>
<dbReference type="Pfam" id="PF12833">
    <property type="entry name" value="HTH_18"/>
    <property type="match status" value="1"/>
</dbReference>
<dbReference type="SUPFAM" id="SSF55874">
    <property type="entry name" value="ATPase domain of HSP90 chaperone/DNA topoisomerase II/histidine kinase"/>
    <property type="match status" value="1"/>
</dbReference>
<dbReference type="InterPro" id="IPR003661">
    <property type="entry name" value="HisK_dim/P_dom"/>
</dbReference>
<dbReference type="SUPFAM" id="SSF47384">
    <property type="entry name" value="Homodimeric domain of signal transducing histidine kinase"/>
    <property type="match status" value="1"/>
</dbReference>